<protein>
    <submittedName>
        <fullName evidence="1">Uncharacterized protein</fullName>
    </submittedName>
</protein>
<evidence type="ECO:0000313" key="2">
    <source>
        <dbReference type="Proteomes" id="UP001163603"/>
    </source>
</evidence>
<evidence type="ECO:0000313" key="1">
    <source>
        <dbReference type="EMBL" id="KAJ0037675.1"/>
    </source>
</evidence>
<dbReference type="Proteomes" id="UP001163603">
    <property type="component" value="Chromosome 6"/>
</dbReference>
<comment type="caution">
    <text evidence="1">The sequence shown here is derived from an EMBL/GenBank/DDBJ whole genome shotgun (WGS) entry which is preliminary data.</text>
</comment>
<sequence length="99" mass="10983">MGETSPFSPHPLPPPTQAQDFSVDLHEGRWGKEDPIVSWNFFLDEKAANNKVKVEDMDNKNKSITYITIERKSAGSLQELQDNSSSCSKGRGQLGSLDC</sequence>
<organism evidence="1 2">
    <name type="scientific">Pistacia integerrima</name>
    <dbReference type="NCBI Taxonomy" id="434235"/>
    <lineage>
        <taxon>Eukaryota</taxon>
        <taxon>Viridiplantae</taxon>
        <taxon>Streptophyta</taxon>
        <taxon>Embryophyta</taxon>
        <taxon>Tracheophyta</taxon>
        <taxon>Spermatophyta</taxon>
        <taxon>Magnoliopsida</taxon>
        <taxon>eudicotyledons</taxon>
        <taxon>Gunneridae</taxon>
        <taxon>Pentapetalae</taxon>
        <taxon>rosids</taxon>
        <taxon>malvids</taxon>
        <taxon>Sapindales</taxon>
        <taxon>Anacardiaceae</taxon>
        <taxon>Pistacia</taxon>
    </lineage>
</organism>
<name>A0ACC0YJX2_9ROSI</name>
<reference evidence="2" key="1">
    <citation type="journal article" date="2023" name="G3 (Bethesda)">
        <title>Genome assembly and association tests identify interacting loci associated with vigor, precocity, and sex in interspecific pistachio rootstocks.</title>
        <authorList>
            <person name="Palmer W."/>
            <person name="Jacygrad E."/>
            <person name="Sagayaradj S."/>
            <person name="Cavanaugh K."/>
            <person name="Han R."/>
            <person name="Bertier L."/>
            <person name="Beede B."/>
            <person name="Kafkas S."/>
            <person name="Golino D."/>
            <person name="Preece J."/>
            <person name="Michelmore R."/>
        </authorList>
    </citation>
    <scope>NUCLEOTIDE SEQUENCE [LARGE SCALE GENOMIC DNA]</scope>
</reference>
<accession>A0ACC0YJX2</accession>
<dbReference type="EMBL" id="CM047741">
    <property type="protein sequence ID" value="KAJ0037675.1"/>
    <property type="molecule type" value="Genomic_DNA"/>
</dbReference>
<proteinExistence type="predicted"/>
<keyword evidence="2" id="KW-1185">Reference proteome</keyword>
<gene>
    <name evidence="1" type="ORF">Pint_22312</name>
</gene>